<dbReference type="GO" id="GO:0003676">
    <property type="term" value="F:nucleic acid binding"/>
    <property type="evidence" value="ECO:0007669"/>
    <property type="project" value="InterPro"/>
</dbReference>
<accession>A0AAV1D6K6</accession>
<dbReference type="InterPro" id="IPR052408">
    <property type="entry name" value="Exonuclease_MUT-7-like"/>
</dbReference>
<dbReference type="GO" id="GO:0008408">
    <property type="term" value="F:3'-5' exonuclease activity"/>
    <property type="evidence" value="ECO:0007669"/>
    <property type="project" value="InterPro"/>
</dbReference>
<protein>
    <submittedName>
        <fullName evidence="2">OLC1v1001987C1</fullName>
    </submittedName>
</protein>
<gene>
    <name evidence="2" type="ORF">OLC1_LOCUS12647</name>
</gene>
<evidence type="ECO:0000313" key="3">
    <source>
        <dbReference type="Proteomes" id="UP001161247"/>
    </source>
</evidence>
<feature type="domain" description="3'-5' exonuclease" evidence="1">
    <location>
        <begin position="357"/>
        <end position="535"/>
    </location>
</feature>
<dbReference type="EMBL" id="OX459121">
    <property type="protein sequence ID" value="CAI9103496.1"/>
    <property type="molecule type" value="Genomic_DNA"/>
</dbReference>
<evidence type="ECO:0000259" key="1">
    <source>
        <dbReference type="SMART" id="SM00474"/>
    </source>
</evidence>
<dbReference type="PANTHER" id="PTHR47765">
    <property type="entry name" value="3'-5' EXONUCLEASE DOMAIN-CONTAINING PROTEIN"/>
    <property type="match status" value="1"/>
</dbReference>
<dbReference type="PANTHER" id="PTHR47765:SF2">
    <property type="entry name" value="EXONUCLEASE MUT-7 HOMOLOG"/>
    <property type="match status" value="1"/>
</dbReference>
<dbReference type="InterPro" id="IPR036397">
    <property type="entry name" value="RNaseH_sf"/>
</dbReference>
<keyword evidence="3" id="KW-1185">Reference proteome</keyword>
<dbReference type="Proteomes" id="UP001161247">
    <property type="component" value="Chromosome 4"/>
</dbReference>
<organism evidence="2 3">
    <name type="scientific">Oldenlandia corymbosa var. corymbosa</name>
    <dbReference type="NCBI Taxonomy" id="529605"/>
    <lineage>
        <taxon>Eukaryota</taxon>
        <taxon>Viridiplantae</taxon>
        <taxon>Streptophyta</taxon>
        <taxon>Embryophyta</taxon>
        <taxon>Tracheophyta</taxon>
        <taxon>Spermatophyta</taxon>
        <taxon>Magnoliopsida</taxon>
        <taxon>eudicotyledons</taxon>
        <taxon>Gunneridae</taxon>
        <taxon>Pentapetalae</taxon>
        <taxon>asterids</taxon>
        <taxon>lamiids</taxon>
        <taxon>Gentianales</taxon>
        <taxon>Rubiaceae</taxon>
        <taxon>Rubioideae</taxon>
        <taxon>Spermacoceae</taxon>
        <taxon>Hedyotis-Oldenlandia complex</taxon>
        <taxon>Oldenlandia</taxon>
    </lineage>
</organism>
<sequence>MDQRVDELQDESEKAGSLSLHAFSDLSHVSPLMFLYLLKESYACGKIHGGALRASAKFRILQQQVLQVLHNAPQPGPAIFVAQVLYISRIFDLYTDGFNYLMISGFRRYLRKGITEEDKQEASVVAAKLFIHSVCHGMVHDEKVLVMILEVFDVRLTDIEKAMQIVDGKADINLDTARKFIEQFISKLIESQSYETAVSLLEQFSFYPKSGESFLLQMLQIKEYRAAEKWATFLGKPMLRVLVEEYIKENLLNPAYNIIKTNDMLHEYPDVCKKYKESSLKKLAEKGCWEVAEDRTKGDRQFLQYLVYLALEAGYLEKVEELCTRYALDGFENINKTEANCKKSSYLHLDDFPIEDVVWVDGLNELQGATSHLEECKVVGLDCEWKPNYEKGSKRNKVSIMQIASEKKVYILDLIKLCESVPASLDECLSRILHSTRILKLGYNFKCDVEQLSQSYPELQCFKQYDMLLDIQNVFKEPKGGLSGLSEKVLGRGLNKTRRNSDWEKRPLSVYQLEYAALDAVVLIEIFRHVRNHVNPTGVTGEHSKVEWKSHIVSHIDRAKGQKKGRREQKAVLY</sequence>
<name>A0AAV1D6K6_OLDCO</name>
<dbReference type="GO" id="GO:0006139">
    <property type="term" value="P:nucleobase-containing compound metabolic process"/>
    <property type="evidence" value="ECO:0007669"/>
    <property type="project" value="InterPro"/>
</dbReference>
<dbReference type="AlphaFoldDB" id="A0AAV1D6K6"/>
<dbReference type="InterPro" id="IPR012337">
    <property type="entry name" value="RNaseH-like_sf"/>
</dbReference>
<reference evidence="2" key="1">
    <citation type="submission" date="2023-03" db="EMBL/GenBank/DDBJ databases">
        <authorList>
            <person name="Julca I."/>
        </authorList>
    </citation>
    <scope>NUCLEOTIDE SEQUENCE</scope>
</reference>
<dbReference type="Gene3D" id="3.30.420.10">
    <property type="entry name" value="Ribonuclease H-like superfamily/Ribonuclease H"/>
    <property type="match status" value="1"/>
</dbReference>
<evidence type="ECO:0000313" key="2">
    <source>
        <dbReference type="EMBL" id="CAI9103496.1"/>
    </source>
</evidence>
<dbReference type="InterPro" id="IPR002562">
    <property type="entry name" value="3'-5'_exonuclease_dom"/>
</dbReference>
<proteinExistence type="predicted"/>
<dbReference type="SMART" id="SM00474">
    <property type="entry name" value="35EXOc"/>
    <property type="match status" value="1"/>
</dbReference>
<dbReference type="SUPFAM" id="SSF53098">
    <property type="entry name" value="Ribonuclease H-like"/>
    <property type="match status" value="1"/>
</dbReference>
<dbReference type="Pfam" id="PF01612">
    <property type="entry name" value="DNA_pol_A_exo1"/>
    <property type="match status" value="1"/>
</dbReference>